<reference evidence="9" key="1">
    <citation type="submission" date="2023-02" db="EMBL/GenBank/DDBJ databases">
        <title>Gut commensal Christensenella minuta modulates host metabolism via a new class of secondary bile acids.</title>
        <authorList>
            <person name="Liu C."/>
        </authorList>
    </citation>
    <scope>NUCLEOTIDE SEQUENCE</scope>
    <source>
        <strain evidence="9">CA70</strain>
    </source>
</reference>
<comment type="cofactor">
    <cofactor evidence="5">
        <name>Zn(2+)</name>
        <dbReference type="ChEBI" id="CHEBI:29105"/>
    </cofactor>
    <text evidence="5">Binds 1 zinc ion per subunit.</text>
</comment>
<dbReference type="GO" id="GO:0005975">
    <property type="term" value="P:carbohydrate metabolic process"/>
    <property type="evidence" value="ECO:0007669"/>
    <property type="project" value="InterPro"/>
</dbReference>
<dbReference type="InterPro" id="IPR014710">
    <property type="entry name" value="RmlC-like_jellyroll"/>
</dbReference>
<evidence type="ECO:0000256" key="5">
    <source>
        <dbReference type="PIRSR" id="PIRSR036894-1"/>
    </source>
</evidence>
<dbReference type="PIRSF" id="PIRSF036894">
    <property type="entry name" value="PMI_Firm_short"/>
    <property type="match status" value="1"/>
</dbReference>
<dbReference type="InterPro" id="IPR049071">
    <property type="entry name" value="MPI_cupin_dom"/>
</dbReference>
<dbReference type="EMBL" id="CP117826">
    <property type="protein sequence ID" value="XCC62173.1"/>
    <property type="molecule type" value="Genomic_DNA"/>
</dbReference>
<dbReference type="InterPro" id="IPR046457">
    <property type="entry name" value="PMI_typeI_cat"/>
</dbReference>
<organism evidence="9">
    <name type="scientific">Christensenella massiliensis</name>
    <dbReference type="NCBI Taxonomy" id="1805714"/>
    <lineage>
        <taxon>Bacteria</taxon>
        <taxon>Bacillati</taxon>
        <taxon>Bacillota</taxon>
        <taxon>Clostridia</taxon>
        <taxon>Christensenellales</taxon>
        <taxon>Christensenellaceae</taxon>
        <taxon>Christensenella</taxon>
    </lineage>
</organism>
<feature type="binding site" evidence="5">
    <location>
        <position position="172"/>
    </location>
    <ligand>
        <name>Zn(2+)</name>
        <dbReference type="ChEBI" id="CHEBI:29105"/>
    </ligand>
</feature>
<name>A0AAU8A803_9FIRM</name>
<dbReference type="Pfam" id="PF20511">
    <property type="entry name" value="PMI_typeI_cat"/>
    <property type="match status" value="1"/>
</dbReference>
<dbReference type="RefSeq" id="WP_353423418.1">
    <property type="nucleotide sequence ID" value="NZ_CP117826.1"/>
</dbReference>
<protein>
    <recommendedName>
        <fullName evidence="3">Phosphohexomutase</fullName>
    </recommendedName>
    <alternativeName>
        <fullName evidence="4">Phosphomannose isomerase</fullName>
    </alternativeName>
</protein>
<feature type="domain" description="Mannose-6-phosphate isomerase cupin" evidence="8">
    <location>
        <begin position="235"/>
        <end position="305"/>
    </location>
</feature>
<dbReference type="InterPro" id="IPR011051">
    <property type="entry name" value="RmlC_Cupin_sf"/>
</dbReference>
<feature type="binding site" evidence="5">
    <location>
        <position position="114"/>
    </location>
    <ligand>
        <name>Zn(2+)</name>
        <dbReference type="ChEBI" id="CHEBI:29105"/>
    </ligand>
</feature>
<keyword evidence="9" id="KW-0413">Isomerase</keyword>
<sequence length="308" mass="34737">MYPLILRPILKNYLWGGTKLKKEYGKQSDENIAESWELCSYQDQANMIQNGIWQGKYLNEYIASYGKQVLGTRCKDKQLPVLIKYIDAQDFLSIQVHPGMLYAQTYEQDMGKTEAWYVIDCEPGAWLYYGFYEEMTKKQFVKAAQDGSIVDRLNKVSVAPGDMFFIPPGMVHAIGKGILMAEVGTNSNITYRIFDYGRKDKYGKERELHLDKAAEVIQFGGRKDFGYKQNANGIKCDDFQIEILHIEGQADLAVNGDTFISLLVFCGGGDLSYNGNKIPLQKGMSLFLPANMGSCRIVGNLKAVKTTI</sequence>
<dbReference type="InterPro" id="IPR014628">
    <property type="entry name" value="Man6P_isomerase_Firm_short"/>
</dbReference>
<feature type="active site" evidence="6">
    <location>
        <position position="192"/>
    </location>
</feature>
<evidence type="ECO:0000256" key="1">
    <source>
        <dbReference type="ARBA" id="ARBA00022723"/>
    </source>
</evidence>
<dbReference type="SUPFAM" id="SSF51182">
    <property type="entry name" value="RmlC-like cupins"/>
    <property type="match status" value="1"/>
</dbReference>
<evidence type="ECO:0000256" key="6">
    <source>
        <dbReference type="PIRSR" id="PIRSR036894-2"/>
    </source>
</evidence>
<evidence type="ECO:0000256" key="3">
    <source>
        <dbReference type="ARBA" id="ARBA00029741"/>
    </source>
</evidence>
<dbReference type="PANTHER" id="PTHR42742">
    <property type="entry name" value="TRANSCRIPTIONAL REPRESSOR MPRA"/>
    <property type="match status" value="1"/>
</dbReference>
<proteinExistence type="predicted"/>
<feature type="domain" description="Phosphomannose isomerase type I catalytic" evidence="7">
    <location>
        <begin position="6"/>
        <end position="101"/>
    </location>
</feature>
<dbReference type="CDD" id="cd07010">
    <property type="entry name" value="cupin_PMI_type_I_N_bac"/>
    <property type="match status" value="1"/>
</dbReference>
<evidence type="ECO:0000256" key="4">
    <source>
        <dbReference type="ARBA" id="ARBA00030762"/>
    </source>
</evidence>
<dbReference type="GO" id="GO:0004476">
    <property type="term" value="F:mannose-6-phosphate isomerase activity"/>
    <property type="evidence" value="ECO:0007669"/>
    <property type="project" value="InterPro"/>
</dbReference>
<dbReference type="Pfam" id="PF21621">
    <property type="entry name" value="MPI_cupin_dom"/>
    <property type="match status" value="1"/>
</dbReference>
<dbReference type="AlphaFoldDB" id="A0AAU8A803"/>
<dbReference type="GO" id="GO:0008270">
    <property type="term" value="F:zinc ion binding"/>
    <property type="evidence" value="ECO:0007669"/>
    <property type="project" value="InterPro"/>
</dbReference>
<evidence type="ECO:0000259" key="7">
    <source>
        <dbReference type="Pfam" id="PF20511"/>
    </source>
</evidence>
<dbReference type="Gene3D" id="2.60.120.10">
    <property type="entry name" value="Jelly Rolls"/>
    <property type="match status" value="2"/>
</dbReference>
<gene>
    <name evidence="9" type="ORF">PUP29_11660</name>
</gene>
<evidence type="ECO:0000313" key="9">
    <source>
        <dbReference type="EMBL" id="XCC62173.1"/>
    </source>
</evidence>
<evidence type="ECO:0000259" key="8">
    <source>
        <dbReference type="Pfam" id="PF21621"/>
    </source>
</evidence>
<feature type="binding site" evidence="5">
    <location>
        <position position="97"/>
    </location>
    <ligand>
        <name>Zn(2+)</name>
        <dbReference type="ChEBI" id="CHEBI:29105"/>
    </ligand>
</feature>
<accession>A0AAU8A803</accession>
<keyword evidence="2 5" id="KW-0862">Zinc</keyword>
<dbReference type="PANTHER" id="PTHR42742:SF3">
    <property type="entry name" value="FRUCTOKINASE"/>
    <property type="match status" value="1"/>
</dbReference>
<dbReference type="InterPro" id="IPR051804">
    <property type="entry name" value="Carb_Metab_Reg_Kinase/Isom"/>
</dbReference>
<evidence type="ECO:0000256" key="2">
    <source>
        <dbReference type="ARBA" id="ARBA00022833"/>
    </source>
</evidence>
<keyword evidence="1 5" id="KW-0479">Metal-binding</keyword>